<dbReference type="Pfam" id="PF10577">
    <property type="entry name" value="FAM171A1-2-B_N"/>
    <property type="match status" value="1"/>
</dbReference>
<feature type="domain" description="FAM171 C-terminal" evidence="12">
    <location>
        <begin position="561"/>
        <end position="611"/>
    </location>
</feature>
<dbReference type="PANTHER" id="PTHR31626">
    <property type="entry name" value="SUSHI DOMAIN-CONTAINING PROTEIN"/>
    <property type="match status" value="1"/>
</dbReference>
<dbReference type="EMBL" id="WKFB01000020">
    <property type="protein sequence ID" value="KAF6738700.1"/>
    <property type="molecule type" value="Genomic_DNA"/>
</dbReference>
<dbReference type="InterPro" id="IPR049175">
    <property type="entry name" value="FAM171_C"/>
</dbReference>
<keyword evidence="5 9" id="KW-1133">Transmembrane helix</keyword>
<reference evidence="13" key="1">
    <citation type="journal article" name="BMC Genomics">
        <title>Long-read sequencing and de novo genome assembly of marine medaka (Oryzias melastigma).</title>
        <authorList>
            <person name="Liang P."/>
            <person name="Saqib H.S.A."/>
            <person name="Ni X."/>
            <person name="Shen Y."/>
        </authorList>
    </citation>
    <scope>NUCLEOTIDE SEQUENCE</scope>
    <source>
        <strain evidence="13">Bigg-433</strain>
    </source>
</reference>
<dbReference type="AlphaFoldDB" id="A0A834L1P3"/>
<proteinExistence type="inferred from homology"/>
<evidence type="ECO:0000256" key="8">
    <source>
        <dbReference type="SAM" id="MobiDB-lite"/>
    </source>
</evidence>
<evidence type="ECO:0000313" key="14">
    <source>
        <dbReference type="Proteomes" id="UP000646548"/>
    </source>
</evidence>
<feature type="compositionally biased region" description="Basic and acidic residues" evidence="8">
    <location>
        <begin position="579"/>
        <end position="597"/>
    </location>
</feature>
<sequence length="705" mass="76316">MYVLWTCLVLVVSPCGSGHAAGRLPASADPSQHADDGNLSRGGHVGEEPLHHREEAGSSFNLRVQVNDLLSQQHLSQAVVEVFLNYTRNSTALSGEDGRALLHVPFHLGLPSTVLVSKTGYIPSLLSCKTSSVPLFSSVTMSLLGLNQGNMWLFEDYAVITGKAADSSSQPNIRFPKSLLNVPGIMNFTSVKAYLTVPQLKSELESFPSTVGVMDSKSRYVSVELRPLAAVSVQLFSGDTELQINGPVNISLPLPDGFGQHTSKSVPAWFLNRTTGAWMKKGLGQIVLMEGKPVWTFTAPHLGYWVAASTSSSRGFFRLSVFIDFISQHTFFLMVLLGGMLLATVCLLLGLLHLCRREVGGEKALKLTVVRKKDQSTSTSWDEASPGHVYPHQQQDQNDASFIPVNDSSVIRNPAAVAVTVDCDDVERDANLRDRTVFLSEQVQTAASLVESLFFYNQPVAILPAPGFLHVEERTQRNKSATLPRAGTGAAEVRSKDGLATSLPKNPTEEAEDQPGASEDPNPRSPFPESASVPGTLSKIGQSRKSGDTAAGFSKNPSPQLPRAWFVSLEGKPAAEIHHATAEQQRRRRPAESRDTSLDSGVDMSELNAAPVQWSPELIRSQTSQTDTFEGTDEDEDPVWLSPPFQYILAGEYSNADSCTPPVEGGRLGRGARLRTKADGVETVLTHAVDQKNDKWIFAGGYVGG</sequence>
<feature type="signal peptide" evidence="10">
    <location>
        <begin position="1"/>
        <end position="20"/>
    </location>
</feature>
<dbReference type="GO" id="GO:0016020">
    <property type="term" value="C:membrane"/>
    <property type="evidence" value="ECO:0007669"/>
    <property type="project" value="UniProtKB-SubCell"/>
</dbReference>
<feature type="transmembrane region" description="Helical" evidence="9">
    <location>
        <begin position="331"/>
        <end position="354"/>
    </location>
</feature>
<comment type="subcellular location">
    <subcellularLocation>
        <location evidence="1">Membrane</location>
        <topology evidence="1">Single-pass type I membrane protein</topology>
    </subcellularLocation>
</comment>
<dbReference type="InterPro" id="IPR018890">
    <property type="entry name" value="FAM171"/>
</dbReference>
<evidence type="ECO:0000313" key="13">
    <source>
        <dbReference type="EMBL" id="KAF6738700.1"/>
    </source>
</evidence>
<feature type="chain" id="PRO_5032330906" evidence="10">
    <location>
        <begin position="21"/>
        <end position="705"/>
    </location>
</feature>
<comment type="caution">
    <text evidence="13">The sequence shown here is derived from an EMBL/GenBank/DDBJ whole genome shotgun (WGS) entry which is preliminary data.</text>
</comment>
<keyword evidence="6 9" id="KW-0472">Membrane</keyword>
<keyword evidence="3 9" id="KW-0812">Transmembrane</keyword>
<evidence type="ECO:0000256" key="5">
    <source>
        <dbReference type="ARBA" id="ARBA00022989"/>
    </source>
</evidence>
<gene>
    <name evidence="13" type="ORF">FQA47_006291</name>
</gene>
<evidence type="ECO:0000256" key="1">
    <source>
        <dbReference type="ARBA" id="ARBA00004479"/>
    </source>
</evidence>
<keyword evidence="7" id="KW-0325">Glycoprotein</keyword>
<feature type="domain" description="FAM171 N-terminal" evidence="11">
    <location>
        <begin position="61"/>
        <end position="309"/>
    </location>
</feature>
<comment type="similarity">
    <text evidence="2">Belongs to the FAM171 family.</text>
</comment>
<organism evidence="13 14">
    <name type="scientific">Oryzias melastigma</name>
    <name type="common">Marine medaka</name>
    <dbReference type="NCBI Taxonomy" id="30732"/>
    <lineage>
        <taxon>Eukaryota</taxon>
        <taxon>Metazoa</taxon>
        <taxon>Chordata</taxon>
        <taxon>Craniata</taxon>
        <taxon>Vertebrata</taxon>
        <taxon>Euteleostomi</taxon>
        <taxon>Actinopterygii</taxon>
        <taxon>Neopterygii</taxon>
        <taxon>Teleostei</taxon>
        <taxon>Neoteleostei</taxon>
        <taxon>Acanthomorphata</taxon>
        <taxon>Ovalentaria</taxon>
        <taxon>Atherinomorphae</taxon>
        <taxon>Beloniformes</taxon>
        <taxon>Adrianichthyidae</taxon>
        <taxon>Oryziinae</taxon>
        <taxon>Oryzias</taxon>
    </lineage>
</organism>
<feature type="region of interest" description="Disordered" evidence="8">
    <location>
        <begin position="21"/>
        <end position="47"/>
    </location>
</feature>
<dbReference type="Pfam" id="PF20771">
    <property type="entry name" value="FAM171A1-2-B_C"/>
    <property type="match status" value="1"/>
</dbReference>
<evidence type="ECO:0000259" key="12">
    <source>
        <dbReference type="Pfam" id="PF20771"/>
    </source>
</evidence>
<evidence type="ECO:0000259" key="11">
    <source>
        <dbReference type="Pfam" id="PF10577"/>
    </source>
</evidence>
<dbReference type="PANTHER" id="PTHR31626:SF2">
    <property type="entry name" value="PROTEIN FAM171B"/>
    <property type="match status" value="1"/>
</dbReference>
<keyword evidence="4 10" id="KW-0732">Signal</keyword>
<evidence type="ECO:0000256" key="9">
    <source>
        <dbReference type="SAM" id="Phobius"/>
    </source>
</evidence>
<feature type="compositionally biased region" description="Polar residues" evidence="8">
    <location>
        <begin position="533"/>
        <end position="544"/>
    </location>
</feature>
<dbReference type="InterPro" id="IPR048530">
    <property type="entry name" value="FAM171_N"/>
</dbReference>
<evidence type="ECO:0000256" key="7">
    <source>
        <dbReference type="ARBA" id="ARBA00023180"/>
    </source>
</evidence>
<feature type="region of interest" description="Disordered" evidence="8">
    <location>
        <begin position="476"/>
        <end position="560"/>
    </location>
</feature>
<evidence type="ECO:0000256" key="2">
    <source>
        <dbReference type="ARBA" id="ARBA00006818"/>
    </source>
</evidence>
<evidence type="ECO:0000256" key="3">
    <source>
        <dbReference type="ARBA" id="ARBA00022692"/>
    </source>
</evidence>
<feature type="region of interest" description="Disordered" evidence="8">
    <location>
        <begin position="579"/>
        <end position="637"/>
    </location>
</feature>
<name>A0A834L1P3_ORYME</name>
<evidence type="ECO:0000256" key="4">
    <source>
        <dbReference type="ARBA" id="ARBA00022729"/>
    </source>
</evidence>
<protein>
    <submittedName>
        <fullName evidence="13">Protein FAM171B</fullName>
    </submittedName>
</protein>
<dbReference type="Proteomes" id="UP000646548">
    <property type="component" value="Unassembled WGS sequence"/>
</dbReference>
<evidence type="ECO:0000256" key="10">
    <source>
        <dbReference type="SAM" id="SignalP"/>
    </source>
</evidence>
<evidence type="ECO:0000256" key="6">
    <source>
        <dbReference type="ARBA" id="ARBA00023136"/>
    </source>
</evidence>
<accession>A0A834L1P3</accession>
<feature type="compositionally biased region" description="Basic and acidic residues" evidence="8">
    <location>
        <begin position="32"/>
        <end position="47"/>
    </location>
</feature>